<dbReference type="PANTHER" id="PTHR30469">
    <property type="entry name" value="MULTIDRUG RESISTANCE PROTEIN MDTA"/>
    <property type="match status" value="1"/>
</dbReference>
<feature type="domain" description="YknX-like C-terminal permuted SH3-like" evidence="6">
    <location>
        <begin position="338"/>
        <end position="404"/>
    </location>
</feature>
<evidence type="ECO:0000256" key="1">
    <source>
        <dbReference type="ARBA" id="ARBA00009477"/>
    </source>
</evidence>
<dbReference type="SUPFAM" id="SSF111369">
    <property type="entry name" value="HlyD-like secretion proteins"/>
    <property type="match status" value="1"/>
</dbReference>
<keyword evidence="3" id="KW-0472">Membrane</keyword>
<keyword evidence="3" id="KW-0812">Transmembrane</keyword>
<dbReference type="InterPro" id="IPR058637">
    <property type="entry name" value="YknX-like_C"/>
</dbReference>
<evidence type="ECO:0000256" key="3">
    <source>
        <dbReference type="SAM" id="Phobius"/>
    </source>
</evidence>
<dbReference type="Gene3D" id="2.40.50.100">
    <property type="match status" value="1"/>
</dbReference>
<dbReference type="GO" id="GO:0015562">
    <property type="term" value="F:efflux transmembrane transporter activity"/>
    <property type="evidence" value="ECO:0007669"/>
    <property type="project" value="TreeGrafter"/>
</dbReference>
<dbReference type="InterPro" id="IPR006143">
    <property type="entry name" value="RND_pump_MFP"/>
</dbReference>
<comment type="similarity">
    <text evidence="1">Belongs to the membrane fusion protein (MFP) (TC 8.A.1) family.</text>
</comment>
<dbReference type="Proteomes" id="UP000239735">
    <property type="component" value="Unassembled WGS sequence"/>
</dbReference>
<protein>
    <submittedName>
        <fullName evidence="7">Secretion protein HlyD</fullName>
    </submittedName>
</protein>
<evidence type="ECO:0000256" key="2">
    <source>
        <dbReference type="SAM" id="Coils"/>
    </source>
</evidence>
<evidence type="ECO:0000259" key="6">
    <source>
        <dbReference type="Pfam" id="PF25989"/>
    </source>
</evidence>
<evidence type="ECO:0000259" key="4">
    <source>
        <dbReference type="Pfam" id="PF25954"/>
    </source>
</evidence>
<feature type="domain" description="CusB-like beta-barrel" evidence="4">
    <location>
        <begin position="252"/>
        <end position="325"/>
    </location>
</feature>
<evidence type="ECO:0000313" key="7">
    <source>
        <dbReference type="EMBL" id="SPE26873.1"/>
    </source>
</evidence>
<dbReference type="Pfam" id="PF25954">
    <property type="entry name" value="Beta-barrel_RND_2"/>
    <property type="match status" value="1"/>
</dbReference>
<dbReference type="Pfam" id="PF25973">
    <property type="entry name" value="BSH_CzcB"/>
    <property type="match status" value="1"/>
</dbReference>
<keyword evidence="2" id="KW-0175">Coiled coil</keyword>
<organism evidence="7 8">
    <name type="scientific">Candidatus Sulfuritelmatomonas gaucii</name>
    <dbReference type="NCBI Taxonomy" id="2043161"/>
    <lineage>
        <taxon>Bacteria</taxon>
        <taxon>Pseudomonadati</taxon>
        <taxon>Acidobacteriota</taxon>
        <taxon>Terriglobia</taxon>
        <taxon>Terriglobales</taxon>
        <taxon>Acidobacteriaceae</taxon>
        <taxon>Candidatus Sulfuritelmatomonas</taxon>
    </lineage>
</organism>
<dbReference type="InterPro" id="IPR058647">
    <property type="entry name" value="BSH_CzcB-like"/>
</dbReference>
<dbReference type="Gene3D" id="1.10.287.470">
    <property type="entry name" value="Helix hairpin bin"/>
    <property type="match status" value="1"/>
</dbReference>
<accession>A0A2N9LUR5</accession>
<dbReference type="Gene3D" id="2.40.30.170">
    <property type="match status" value="1"/>
</dbReference>
<evidence type="ECO:0000313" key="8">
    <source>
        <dbReference type="Proteomes" id="UP000239735"/>
    </source>
</evidence>
<dbReference type="Gene3D" id="2.40.420.20">
    <property type="match status" value="1"/>
</dbReference>
<reference evidence="8" key="1">
    <citation type="submission" date="2018-02" db="EMBL/GenBank/DDBJ databases">
        <authorList>
            <person name="Hausmann B."/>
        </authorList>
    </citation>
    <scope>NUCLEOTIDE SEQUENCE [LARGE SCALE GENOMIC DNA]</scope>
    <source>
        <strain evidence="8">Peat soil MAG SbA5</strain>
    </source>
</reference>
<proteinExistence type="inferred from homology"/>
<dbReference type="AlphaFoldDB" id="A0A2N9LUR5"/>
<evidence type="ECO:0000259" key="5">
    <source>
        <dbReference type="Pfam" id="PF25973"/>
    </source>
</evidence>
<feature type="coiled-coil region" evidence="2">
    <location>
        <begin position="130"/>
        <end position="188"/>
    </location>
</feature>
<dbReference type="GO" id="GO:1990281">
    <property type="term" value="C:efflux pump complex"/>
    <property type="evidence" value="ECO:0007669"/>
    <property type="project" value="TreeGrafter"/>
</dbReference>
<dbReference type="NCBIfam" id="TIGR01730">
    <property type="entry name" value="RND_mfp"/>
    <property type="match status" value="1"/>
</dbReference>
<feature type="transmembrane region" description="Helical" evidence="3">
    <location>
        <begin position="29"/>
        <end position="50"/>
    </location>
</feature>
<sequence>MPDAPVKPDLGALRIDAHKRGSRNAGKRIAIILFVLLAALVVVGGVYAYMHQAPSVQVATANAPDNGPQALLNASGYVTPQRRATVAAKITGRVMGVFFTEGLYVHTGFVLATLDDSDAQRTLATAKADRNATQASILDLQVQLKNAQIELHRAEELRTAGVQTQEALDNATMAVNSLKAKIDYTQEQVLAADARIKEAQQAVDNCIITAPFDGIIVSKDAQVGEMVSPISAGGGFTRTGIATIVDMASNEIEVDVNENYIARVKRGQEVTAVLDAYPDWKIPCRVRTIIPTADRQKATVEVRIAFDKLDPRILPDMGVKVTFLGEEAKAGKEAPASVTVPQNAVRDDSGQKIVFLVTGDHVERHAVKVGTTNGAQTQILAGLASGDTVVVGGPADLLDGETVAIKR</sequence>
<dbReference type="InterPro" id="IPR058792">
    <property type="entry name" value="Beta-barrel_RND_2"/>
</dbReference>
<name>A0A2N9LUR5_9BACT</name>
<keyword evidence="3" id="KW-1133">Transmembrane helix</keyword>
<gene>
    <name evidence="7" type="ORF">SBA5_560039</name>
</gene>
<dbReference type="PANTHER" id="PTHR30469:SF38">
    <property type="entry name" value="HLYD FAMILY SECRETION PROTEIN"/>
    <property type="match status" value="1"/>
</dbReference>
<dbReference type="EMBL" id="OKRB01000115">
    <property type="protein sequence ID" value="SPE26873.1"/>
    <property type="molecule type" value="Genomic_DNA"/>
</dbReference>
<dbReference type="Pfam" id="PF25989">
    <property type="entry name" value="YknX_C"/>
    <property type="match status" value="1"/>
</dbReference>
<feature type="domain" description="CzcB-like barrel-sandwich hybrid" evidence="5">
    <location>
        <begin position="83"/>
        <end position="228"/>
    </location>
</feature>